<keyword evidence="12" id="KW-0143">Chaperone</keyword>
<evidence type="ECO:0000256" key="10">
    <source>
        <dbReference type="ARBA" id="ARBA00023098"/>
    </source>
</evidence>
<evidence type="ECO:0000256" key="7">
    <source>
        <dbReference type="ARBA" id="ARBA00022692"/>
    </source>
</evidence>
<name>A0A1R7QCF7_ACIJO</name>
<dbReference type="Pfam" id="PF03280">
    <property type="entry name" value="Lipase_chap"/>
    <property type="match status" value="1"/>
</dbReference>
<evidence type="ECO:0000256" key="12">
    <source>
        <dbReference type="ARBA" id="ARBA00023186"/>
    </source>
</evidence>
<evidence type="ECO:0000256" key="13">
    <source>
        <dbReference type="ARBA" id="ARBA00030948"/>
    </source>
</evidence>
<keyword evidence="16" id="KW-0175">Coiled coil</keyword>
<reference evidence="17 18" key="1">
    <citation type="submission" date="2017-02" db="EMBL/GenBank/DDBJ databases">
        <authorList>
            <person name="Peterson S.W."/>
        </authorList>
    </citation>
    <scope>NUCLEOTIDE SEQUENCE [LARGE SCALE GENOMIC DNA]</scope>
    <source>
        <strain evidence="17">C6</strain>
    </source>
</reference>
<dbReference type="GO" id="GO:0016042">
    <property type="term" value="P:lipid catabolic process"/>
    <property type="evidence" value="ECO:0007669"/>
    <property type="project" value="UniProtKB-KW"/>
</dbReference>
<dbReference type="GO" id="GO:0006457">
    <property type="term" value="P:protein folding"/>
    <property type="evidence" value="ECO:0007669"/>
    <property type="project" value="InterPro"/>
</dbReference>
<evidence type="ECO:0000256" key="3">
    <source>
        <dbReference type="ARBA" id="ARBA00010358"/>
    </source>
</evidence>
<dbReference type="Proteomes" id="UP000196240">
    <property type="component" value="Unassembled WGS sequence"/>
</dbReference>
<comment type="function">
    <text evidence="1">May be involved in the folding of the extracellular lipase during its passage through the periplasm.</text>
</comment>
<evidence type="ECO:0000256" key="9">
    <source>
        <dbReference type="ARBA" id="ARBA00022989"/>
    </source>
</evidence>
<evidence type="ECO:0000256" key="14">
    <source>
        <dbReference type="ARBA" id="ARBA00031542"/>
    </source>
</evidence>
<evidence type="ECO:0000256" key="5">
    <source>
        <dbReference type="ARBA" id="ARBA00022475"/>
    </source>
</evidence>
<evidence type="ECO:0000256" key="16">
    <source>
        <dbReference type="SAM" id="Coils"/>
    </source>
</evidence>
<evidence type="ECO:0000256" key="15">
    <source>
        <dbReference type="ARBA" id="ARBA00033028"/>
    </source>
</evidence>
<dbReference type="EMBL" id="FUUY01000004">
    <property type="protein sequence ID" value="SJX21940.1"/>
    <property type="molecule type" value="Genomic_DNA"/>
</dbReference>
<evidence type="ECO:0000256" key="4">
    <source>
        <dbReference type="ARBA" id="ARBA00019692"/>
    </source>
</evidence>
<organism evidence="17 18">
    <name type="scientific">Acinetobacter johnsonii</name>
    <dbReference type="NCBI Taxonomy" id="40214"/>
    <lineage>
        <taxon>Bacteria</taxon>
        <taxon>Pseudomonadati</taxon>
        <taxon>Pseudomonadota</taxon>
        <taxon>Gammaproteobacteria</taxon>
        <taxon>Moraxellales</taxon>
        <taxon>Moraxellaceae</taxon>
        <taxon>Acinetobacter</taxon>
    </lineage>
</organism>
<evidence type="ECO:0000256" key="11">
    <source>
        <dbReference type="ARBA" id="ARBA00023136"/>
    </source>
</evidence>
<evidence type="ECO:0000313" key="18">
    <source>
        <dbReference type="Proteomes" id="UP000196240"/>
    </source>
</evidence>
<evidence type="ECO:0000256" key="2">
    <source>
        <dbReference type="ARBA" id="ARBA00004383"/>
    </source>
</evidence>
<dbReference type="AlphaFoldDB" id="A0A1R7QCF7"/>
<comment type="subcellular location">
    <subcellularLocation>
        <location evidence="2">Cell inner membrane</location>
        <topology evidence="2">Single-pass membrane protein</topology>
        <orientation evidence="2">Periplasmic side</orientation>
    </subcellularLocation>
</comment>
<dbReference type="GO" id="GO:0051082">
    <property type="term" value="F:unfolded protein binding"/>
    <property type="evidence" value="ECO:0007669"/>
    <property type="project" value="InterPro"/>
</dbReference>
<evidence type="ECO:0000256" key="1">
    <source>
        <dbReference type="ARBA" id="ARBA00003280"/>
    </source>
</evidence>
<feature type="coiled-coil region" evidence="16">
    <location>
        <begin position="262"/>
        <end position="303"/>
    </location>
</feature>
<comment type="similarity">
    <text evidence="3">Belongs to the lipase chaperone family.</text>
</comment>
<dbReference type="InterPro" id="IPR004961">
    <property type="entry name" value="Lipase_chaperone"/>
</dbReference>
<proteinExistence type="inferred from homology"/>
<gene>
    <name evidence="17" type="ORF">ACNJC6_01569</name>
</gene>
<evidence type="ECO:0000313" key="17">
    <source>
        <dbReference type="EMBL" id="SJX21940.1"/>
    </source>
</evidence>
<keyword evidence="5" id="KW-1003">Cell membrane</keyword>
<keyword evidence="7" id="KW-0812">Transmembrane</keyword>
<keyword evidence="11" id="KW-0472">Membrane</keyword>
<evidence type="ECO:0000256" key="8">
    <source>
        <dbReference type="ARBA" id="ARBA00022963"/>
    </source>
</evidence>
<keyword evidence="9" id="KW-1133">Transmembrane helix</keyword>
<dbReference type="RefSeq" id="WP_087012304.1">
    <property type="nucleotide sequence ID" value="NZ_FUUY01000004.1"/>
</dbReference>
<protein>
    <recommendedName>
        <fullName evidence="4">Lipase chaperone</fullName>
    </recommendedName>
    <alternativeName>
        <fullName evidence="15">Lipase foldase</fullName>
    </alternativeName>
    <alternativeName>
        <fullName evidence="13">Lipase helper protein</fullName>
    </alternativeName>
    <alternativeName>
        <fullName evidence="14">Lipase modulator</fullName>
    </alternativeName>
</protein>
<dbReference type="GO" id="GO:0005886">
    <property type="term" value="C:plasma membrane"/>
    <property type="evidence" value="ECO:0007669"/>
    <property type="project" value="UniProtKB-SubCell"/>
</dbReference>
<keyword evidence="8" id="KW-0442">Lipid degradation</keyword>
<evidence type="ECO:0000256" key="6">
    <source>
        <dbReference type="ARBA" id="ARBA00022519"/>
    </source>
</evidence>
<keyword evidence="10" id="KW-0443">Lipid metabolism</keyword>
<keyword evidence="6" id="KW-0997">Cell inner membrane</keyword>
<sequence length="319" mass="36589">MKRFGLIALVLSVLVIGVVIWLGLGSSYATSAQTQASSPSLTETAQPSSLQEKLAAANNDESKMQQQQQQESIQQIIQHFQKNPGNITQLLNQLQQNCPDTNCQALLKQVLDEYPDQQFAQTLKQLIERLPLYEKEMQAKTMSTQMTPQQRYQEIWNLREQTLGKQETQLGFAEEKEFASYQFAYGELLSRAPHMTLQQRLSELSQLQQQYKNPSKNIDGQSGSYDKALKLALIGVTDPMQQQEITQQIRNSYFSGKEAAQLAEREQQVARQQQQIASYQSELAALNQEMNQQKQNLAESAWQQQYQLRLEQLRQKHFN</sequence>
<accession>A0A1R7QCF7</accession>